<feature type="domain" description="CBM20" evidence="2">
    <location>
        <begin position="61"/>
        <end position="167"/>
    </location>
</feature>
<feature type="region of interest" description="Disordered" evidence="1">
    <location>
        <begin position="263"/>
        <end position="288"/>
    </location>
</feature>
<evidence type="ECO:0000313" key="3">
    <source>
        <dbReference type="EMBL" id="KAF5843061.1"/>
    </source>
</evidence>
<reference evidence="3" key="1">
    <citation type="submission" date="2017-08" db="EMBL/GenBank/DDBJ databases">
        <authorList>
            <person name="Polle J.E."/>
            <person name="Barry K."/>
            <person name="Cushman J."/>
            <person name="Schmutz J."/>
            <person name="Tran D."/>
            <person name="Hathwaick L.T."/>
            <person name="Yim W.C."/>
            <person name="Jenkins J."/>
            <person name="Mckie-Krisberg Z.M."/>
            <person name="Prochnik S."/>
            <person name="Lindquist E."/>
            <person name="Dockter R.B."/>
            <person name="Adam C."/>
            <person name="Molina H."/>
            <person name="Bunkerborg J."/>
            <person name="Jin E."/>
            <person name="Buchheim M."/>
            <person name="Magnuson J."/>
        </authorList>
    </citation>
    <scope>NUCLEOTIDE SEQUENCE</scope>
    <source>
        <strain evidence="3">CCAP 19/18</strain>
    </source>
</reference>
<sequence>MDMKTSVGYSNTASSSHTTSSHHVVAPPLVRSSRRYAGRVNRTRPGRQRPMCMAQQSEDEYEDQGEIAANVNLRIPYHVDFGQCLAIVGSGEHLGNWNPGSAIKMTWTEGDYWVAELQLKTLSETELEYKYLVLNSDGNLGLWKPGSNFRLEIPPGARVKVHEHWVEDLGDGPRHVEVDKCSLQKEKASDKHLLGAGPTKSAIELQTDTAMEELEYALEQQCTSLDKAKDPASTELINGDRILAAASNKAMAFKKAAKASEVLPQLPGTNGGEASRLRGRSSQSRLSG</sequence>
<dbReference type="InterPro" id="IPR002044">
    <property type="entry name" value="CBM20"/>
</dbReference>
<evidence type="ECO:0000313" key="4">
    <source>
        <dbReference type="Proteomes" id="UP000815325"/>
    </source>
</evidence>
<accession>A0ABQ7H884</accession>
<gene>
    <name evidence="3" type="ORF">DUNSADRAFT_2674</name>
</gene>
<dbReference type="PROSITE" id="PS51166">
    <property type="entry name" value="CBM20"/>
    <property type="match status" value="1"/>
</dbReference>
<dbReference type="InterPro" id="IPR013784">
    <property type="entry name" value="Carb-bd-like_fold"/>
</dbReference>
<comment type="caution">
    <text evidence="3">The sequence shown here is derived from an EMBL/GenBank/DDBJ whole genome shotgun (WGS) entry which is preliminary data.</text>
</comment>
<dbReference type="Pfam" id="PF00686">
    <property type="entry name" value="CBM_20"/>
    <property type="match status" value="1"/>
</dbReference>
<dbReference type="SUPFAM" id="SSF49452">
    <property type="entry name" value="Starch-binding domain-like"/>
    <property type="match status" value="1"/>
</dbReference>
<evidence type="ECO:0000256" key="1">
    <source>
        <dbReference type="SAM" id="MobiDB-lite"/>
    </source>
</evidence>
<protein>
    <submittedName>
        <fullName evidence="3">Carbohydrate-binding-like protein</fullName>
    </submittedName>
</protein>
<proteinExistence type="predicted"/>
<feature type="region of interest" description="Disordered" evidence="1">
    <location>
        <begin position="1"/>
        <end position="24"/>
    </location>
</feature>
<dbReference type="SMART" id="SM01065">
    <property type="entry name" value="CBM_2"/>
    <property type="match status" value="1"/>
</dbReference>
<dbReference type="InterPro" id="IPR013783">
    <property type="entry name" value="Ig-like_fold"/>
</dbReference>
<evidence type="ECO:0000259" key="2">
    <source>
        <dbReference type="PROSITE" id="PS51166"/>
    </source>
</evidence>
<dbReference type="CDD" id="cd05467">
    <property type="entry name" value="CBM20"/>
    <property type="match status" value="1"/>
</dbReference>
<dbReference type="PANTHER" id="PTHR15048:SF0">
    <property type="entry name" value="STARCH-BINDING DOMAIN-CONTAINING PROTEIN 1"/>
    <property type="match status" value="1"/>
</dbReference>
<dbReference type="Gene3D" id="2.60.40.10">
    <property type="entry name" value="Immunoglobulins"/>
    <property type="match status" value="1"/>
</dbReference>
<dbReference type="Proteomes" id="UP000815325">
    <property type="component" value="Unassembled WGS sequence"/>
</dbReference>
<organism evidence="3 4">
    <name type="scientific">Dunaliella salina</name>
    <name type="common">Green alga</name>
    <name type="synonym">Protococcus salinus</name>
    <dbReference type="NCBI Taxonomy" id="3046"/>
    <lineage>
        <taxon>Eukaryota</taxon>
        <taxon>Viridiplantae</taxon>
        <taxon>Chlorophyta</taxon>
        <taxon>core chlorophytes</taxon>
        <taxon>Chlorophyceae</taxon>
        <taxon>CS clade</taxon>
        <taxon>Chlamydomonadales</taxon>
        <taxon>Dunaliellaceae</taxon>
        <taxon>Dunaliella</taxon>
    </lineage>
</organism>
<keyword evidence="4" id="KW-1185">Reference proteome</keyword>
<dbReference type="PANTHER" id="PTHR15048">
    <property type="entry name" value="STARCH-BINDING DOMAIN-CONTAINING PROTEIN 1"/>
    <property type="match status" value="1"/>
</dbReference>
<dbReference type="EMBL" id="MU069449">
    <property type="protein sequence ID" value="KAF5843061.1"/>
    <property type="molecule type" value="Genomic_DNA"/>
</dbReference>
<feature type="compositionally biased region" description="Low complexity" evidence="1">
    <location>
        <begin position="10"/>
        <end position="23"/>
    </location>
</feature>
<name>A0ABQ7H884_DUNSA</name>